<evidence type="ECO:0000313" key="1">
    <source>
        <dbReference type="EMBL" id="TPX55588.1"/>
    </source>
</evidence>
<sequence length="219" mass="25199">MSDSGNCDELVELLEEDDVKDALNLSEVEEDTAASPPPEQDPILLEKQAWVKRMRLMFCVREDLEITKNIIHEDGTLNQEYFRPPKGIKLMGEEVKKWTEKERGLLVKGIETYGIGHFREISEALLPDWQPNDLRVKSMRLVGRQNLQEYKDWKGDEEAIKAEFERNKDIGTRLGCWKSGVLVYDDDGKVDAEIKANPVKRGADIKGGLERSDKKRRRV</sequence>
<keyword evidence="2" id="KW-1185">Reference proteome</keyword>
<dbReference type="Proteomes" id="UP000318582">
    <property type="component" value="Unassembled WGS sequence"/>
</dbReference>
<dbReference type="EMBL" id="QEAQ01000103">
    <property type="protein sequence ID" value="TPX55588.1"/>
    <property type="molecule type" value="Genomic_DNA"/>
</dbReference>
<dbReference type="AlphaFoldDB" id="A0A507DXB1"/>
<dbReference type="STRING" id="109895.A0A507DXB1"/>
<reference evidence="1 2" key="1">
    <citation type="journal article" date="2019" name="Sci. Rep.">
        <title>Comparative genomics of chytrid fungi reveal insights into the obligate biotrophic and pathogenic lifestyle of Synchytrium endobioticum.</title>
        <authorList>
            <person name="van de Vossenberg B.T.L.H."/>
            <person name="Warris S."/>
            <person name="Nguyen H.D.T."/>
            <person name="van Gent-Pelzer M.P.E."/>
            <person name="Joly D.L."/>
            <person name="van de Geest H.C."/>
            <person name="Bonants P.J.M."/>
            <person name="Smith D.S."/>
            <person name="Levesque C.A."/>
            <person name="van der Lee T.A.J."/>
        </authorList>
    </citation>
    <scope>NUCLEOTIDE SEQUENCE [LARGE SCALE GENOMIC DNA]</scope>
    <source>
        <strain evidence="1 2">CBS 809.83</strain>
    </source>
</reference>
<evidence type="ECO:0000313" key="2">
    <source>
        <dbReference type="Proteomes" id="UP000318582"/>
    </source>
</evidence>
<accession>A0A507DXB1</accession>
<protein>
    <recommendedName>
        <fullName evidence="3">Myb-like domain-containing protein</fullName>
    </recommendedName>
</protein>
<gene>
    <name evidence="1" type="ORF">PhCBS80983_g05197</name>
</gene>
<name>A0A507DXB1_9FUNG</name>
<proteinExistence type="predicted"/>
<comment type="caution">
    <text evidence="1">The sequence shown here is derived from an EMBL/GenBank/DDBJ whole genome shotgun (WGS) entry which is preliminary data.</text>
</comment>
<evidence type="ECO:0008006" key="3">
    <source>
        <dbReference type="Google" id="ProtNLM"/>
    </source>
</evidence>
<organism evidence="1 2">
    <name type="scientific">Powellomyces hirtus</name>
    <dbReference type="NCBI Taxonomy" id="109895"/>
    <lineage>
        <taxon>Eukaryota</taxon>
        <taxon>Fungi</taxon>
        <taxon>Fungi incertae sedis</taxon>
        <taxon>Chytridiomycota</taxon>
        <taxon>Chytridiomycota incertae sedis</taxon>
        <taxon>Chytridiomycetes</taxon>
        <taxon>Spizellomycetales</taxon>
        <taxon>Powellomycetaceae</taxon>
        <taxon>Powellomyces</taxon>
    </lineage>
</organism>